<feature type="region of interest" description="Disordered" evidence="1">
    <location>
        <begin position="81"/>
        <end position="125"/>
    </location>
</feature>
<dbReference type="AlphaFoldDB" id="A0A450VTQ4"/>
<dbReference type="EMBL" id="CAADEZ010000060">
    <property type="protein sequence ID" value="VFJ48477.1"/>
    <property type="molecule type" value="Genomic_DNA"/>
</dbReference>
<evidence type="ECO:0000259" key="2">
    <source>
        <dbReference type="Pfam" id="PF13672"/>
    </source>
</evidence>
<organism evidence="5">
    <name type="scientific">Candidatus Kentrum sp. FM</name>
    <dbReference type="NCBI Taxonomy" id="2126340"/>
    <lineage>
        <taxon>Bacteria</taxon>
        <taxon>Pseudomonadati</taxon>
        <taxon>Pseudomonadota</taxon>
        <taxon>Gammaproteobacteria</taxon>
        <taxon>Candidatus Kentrum</taxon>
    </lineage>
</organism>
<evidence type="ECO:0000256" key="1">
    <source>
        <dbReference type="SAM" id="MobiDB-lite"/>
    </source>
</evidence>
<dbReference type="SUPFAM" id="SSF81606">
    <property type="entry name" value="PP2C-like"/>
    <property type="match status" value="1"/>
</dbReference>
<dbReference type="InterPro" id="IPR001932">
    <property type="entry name" value="PPM-type_phosphatase-like_dom"/>
</dbReference>
<feature type="compositionally biased region" description="Low complexity" evidence="1">
    <location>
        <begin position="91"/>
        <end position="104"/>
    </location>
</feature>
<accession>A0A450VTQ4</accession>
<dbReference type="EMBL" id="CAADFA010000062">
    <property type="protein sequence ID" value="VFJ48679.1"/>
    <property type="molecule type" value="Genomic_DNA"/>
</dbReference>
<proteinExistence type="predicted"/>
<dbReference type="InterPro" id="IPR036457">
    <property type="entry name" value="PPM-type-like_dom_sf"/>
</dbReference>
<gene>
    <name evidence="3" type="ORF">BECKFM1743A_GA0114220_100606</name>
    <name evidence="5" type="ORF">BECKFM1743B_GA0114221_100616</name>
    <name evidence="4" type="ORF">BECKFM1743C_GA0114222_100626</name>
</gene>
<protein>
    <submittedName>
        <fullName evidence="5">Protein phosphatase 2C</fullName>
    </submittedName>
</protein>
<evidence type="ECO:0000313" key="3">
    <source>
        <dbReference type="EMBL" id="VFJ48477.1"/>
    </source>
</evidence>
<dbReference type="Gene3D" id="3.60.40.10">
    <property type="entry name" value="PPM-type phosphatase domain"/>
    <property type="match status" value="1"/>
</dbReference>
<evidence type="ECO:0000313" key="4">
    <source>
        <dbReference type="EMBL" id="VFJ48679.1"/>
    </source>
</evidence>
<name>A0A450VTQ4_9GAMM</name>
<sequence length="568" mass="62850">MIGVYKQNTPFYREIVKTVLLHKHDNAPILEEVLERLAGMPSVREEIDRTSKEILNISNNLSKDSKDKELATMEVMKPAREMASENDKSVPDSSLASSPDSPLSEEGINDPALSLEQKGNEKPPTVNLAKETVKPAAKPQARFRLVNATVGRDYTDELGIDCPADISVTNITGLSATGLQYDPEKAIVKGAPAKPGEFKLSAQYRLTADPDGGSWSQDFTFIVNPDPKGLWRDIASDRSVPFWKADNESQGKVGQKPWMLAAASRRGRSHAHVGGCRDDDFRLTSSNASGWHVLAVSDGAGSANLSREGARLAAQRASEVLADRLDELDARLEEAVAKWQQGREDEMADKHEKVLKQSLYEAFRLAVYEPVKEIDKLAREKDQNYRDFYATVLLCAHKTIGNEQFVAGYWIGDGAMAVYAEGEYIKLLGESDGGEYAGQTRFLDGDAVSSQEKIMQRIRFDSRPEISAICLMTDGVSDPKFETDANLQNQEKWDGFWKEIKPQLDQDPERTSENLLDWLGFWSAGNHDDRTLALLYPKSVVTGTTDANTAAKDTPKEETPDTEATGDE</sequence>
<dbReference type="EMBL" id="CAADFL010000061">
    <property type="protein sequence ID" value="VFK08170.1"/>
    <property type="molecule type" value="Genomic_DNA"/>
</dbReference>
<feature type="domain" description="PPM-type phosphatase" evidence="2">
    <location>
        <begin position="266"/>
        <end position="519"/>
    </location>
</feature>
<dbReference type="Pfam" id="PF13672">
    <property type="entry name" value="PP2C_2"/>
    <property type="match status" value="1"/>
</dbReference>
<feature type="compositionally biased region" description="Basic and acidic residues" evidence="1">
    <location>
        <begin position="81"/>
        <end position="90"/>
    </location>
</feature>
<reference evidence="5" key="1">
    <citation type="submission" date="2019-02" db="EMBL/GenBank/DDBJ databases">
        <authorList>
            <person name="Gruber-Vodicka R. H."/>
            <person name="Seah K. B. B."/>
        </authorList>
    </citation>
    <scope>NUCLEOTIDE SEQUENCE</scope>
    <source>
        <strain evidence="3">BECK_BZ163</strain>
        <strain evidence="5">BECK_BZ164</strain>
        <strain evidence="4">BECK_BZ165</strain>
    </source>
</reference>
<feature type="region of interest" description="Disordered" evidence="1">
    <location>
        <begin position="543"/>
        <end position="568"/>
    </location>
</feature>
<evidence type="ECO:0000313" key="5">
    <source>
        <dbReference type="EMBL" id="VFK08170.1"/>
    </source>
</evidence>